<evidence type="ECO:0000313" key="3">
    <source>
        <dbReference type="Proteomes" id="UP001222030"/>
    </source>
</evidence>
<reference evidence="2 3" key="1">
    <citation type="submission" date="2023-01" db="EMBL/GenBank/DDBJ databases">
        <title>Novel species of the genus Vogesella isolated from rivers.</title>
        <authorList>
            <person name="Lu H."/>
        </authorList>
    </citation>
    <scope>NUCLEOTIDE SEQUENCE [LARGE SCALE GENOMIC DNA]</scope>
    <source>
        <strain evidence="2 3">LYT5W</strain>
    </source>
</reference>
<gene>
    <name evidence="2" type="ORF">PQU96_04725</name>
</gene>
<keyword evidence="3" id="KW-1185">Reference proteome</keyword>
<dbReference type="RefSeq" id="WP_272771087.1">
    <property type="nucleotide sequence ID" value="NZ_JAQQLE010000002.1"/>
</dbReference>
<accession>A0ABT5ILK1</accession>
<protein>
    <submittedName>
        <fullName evidence="2">Uncharacterized protein</fullName>
    </submittedName>
</protein>
<evidence type="ECO:0000256" key="1">
    <source>
        <dbReference type="SAM" id="MobiDB-lite"/>
    </source>
</evidence>
<name>A0ABT5ILK1_9NEIS</name>
<sequence>MSSQKDLDNRANQLNPEHDAYHQSRGEEGRPEDWKDRLAENDDK</sequence>
<feature type="compositionally biased region" description="Basic and acidic residues" evidence="1">
    <location>
        <begin position="16"/>
        <end position="44"/>
    </location>
</feature>
<feature type="region of interest" description="Disordered" evidence="1">
    <location>
        <begin position="1"/>
        <end position="44"/>
    </location>
</feature>
<proteinExistence type="predicted"/>
<organism evidence="2 3">
    <name type="scientific">Vogesella margarita</name>
    <dbReference type="NCBI Taxonomy" id="2984199"/>
    <lineage>
        <taxon>Bacteria</taxon>
        <taxon>Pseudomonadati</taxon>
        <taxon>Pseudomonadota</taxon>
        <taxon>Betaproteobacteria</taxon>
        <taxon>Neisseriales</taxon>
        <taxon>Chromobacteriaceae</taxon>
        <taxon>Vogesella</taxon>
    </lineage>
</organism>
<dbReference type="Proteomes" id="UP001222030">
    <property type="component" value="Unassembled WGS sequence"/>
</dbReference>
<comment type="caution">
    <text evidence="2">The sequence shown here is derived from an EMBL/GenBank/DDBJ whole genome shotgun (WGS) entry which is preliminary data.</text>
</comment>
<dbReference type="EMBL" id="JAQQLE010000002">
    <property type="protein sequence ID" value="MDC7713445.1"/>
    <property type="molecule type" value="Genomic_DNA"/>
</dbReference>
<evidence type="ECO:0000313" key="2">
    <source>
        <dbReference type="EMBL" id="MDC7713445.1"/>
    </source>
</evidence>